<feature type="region of interest" description="Disordered" evidence="1">
    <location>
        <begin position="1"/>
        <end position="29"/>
    </location>
</feature>
<organism evidence="2 3">
    <name type="scientific">Dethiosulfatarculus sandiegensis</name>
    <dbReference type="NCBI Taxonomy" id="1429043"/>
    <lineage>
        <taxon>Bacteria</taxon>
        <taxon>Pseudomonadati</taxon>
        <taxon>Thermodesulfobacteriota</taxon>
        <taxon>Desulfarculia</taxon>
        <taxon>Desulfarculales</taxon>
        <taxon>Desulfarculaceae</taxon>
        <taxon>Dethiosulfatarculus</taxon>
    </lineage>
</organism>
<dbReference type="Proteomes" id="UP000032233">
    <property type="component" value="Unassembled WGS sequence"/>
</dbReference>
<keyword evidence="3" id="KW-1185">Reference proteome</keyword>
<evidence type="ECO:0000313" key="3">
    <source>
        <dbReference type="Proteomes" id="UP000032233"/>
    </source>
</evidence>
<comment type="caution">
    <text evidence="2">The sequence shown here is derived from an EMBL/GenBank/DDBJ whole genome shotgun (WGS) entry which is preliminary data.</text>
</comment>
<name>A0A0D2HP17_9BACT</name>
<protein>
    <submittedName>
        <fullName evidence="2">Uncharacterized protein</fullName>
    </submittedName>
</protein>
<gene>
    <name evidence="2" type="ORF">X474_20045</name>
</gene>
<dbReference type="STRING" id="1429043.X474_20045"/>
<proteinExistence type="predicted"/>
<evidence type="ECO:0000256" key="1">
    <source>
        <dbReference type="SAM" id="MobiDB-lite"/>
    </source>
</evidence>
<dbReference type="EMBL" id="AZAC01000034">
    <property type="protein sequence ID" value="KIX12288.1"/>
    <property type="molecule type" value="Genomic_DNA"/>
</dbReference>
<reference evidence="2 3" key="1">
    <citation type="submission" date="2013-11" db="EMBL/GenBank/DDBJ databases">
        <title>Metagenomic analysis of a methanogenic consortium involved in long chain n-alkane degradation.</title>
        <authorList>
            <person name="Davidova I.A."/>
            <person name="Callaghan A.V."/>
            <person name="Wawrik B."/>
            <person name="Pruitt S."/>
            <person name="Marks C."/>
            <person name="Duncan K.E."/>
            <person name="Suflita J.M."/>
        </authorList>
    </citation>
    <scope>NUCLEOTIDE SEQUENCE [LARGE SCALE GENOMIC DNA]</scope>
    <source>
        <strain evidence="2 3">SPR</strain>
    </source>
</reference>
<sequence>MEVDQKKPLNSLYQGPAKGKFASSLGPAS</sequence>
<accession>A0A0D2HP17</accession>
<evidence type="ECO:0000313" key="2">
    <source>
        <dbReference type="EMBL" id="KIX12288.1"/>
    </source>
</evidence>
<dbReference type="InParanoid" id="A0A0D2HP17"/>
<dbReference type="AlphaFoldDB" id="A0A0D2HP17"/>